<reference evidence="2" key="1">
    <citation type="journal article" date="2014" name="Int. J. Syst. Evol. Microbiol.">
        <title>Complete genome sequence of Corynebacterium casei LMG S-19264T (=DSM 44701T), isolated from a smear-ripened cheese.</title>
        <authorList>
            <consortium name="US DOE Joint Genome Institute (JGI-PGF)"/>
            <person name="Walter F."/>
            <person name="Albersmeier A."/>
            <person name="Kalinowski J."/>
            <person name="Ruckert C."/>
        </authorList>
    </citation>
    <scope>NUCLEOTIDE SEQUENCE</scope>
    <source>
        <strain evidence="2">KCTC 42249</strain>
    </source>
</reference>
<dbReference type="InterPro" id="IPR021776">
    <property type="entry name" value="ActD"/>
</dbReference>
<comment type="caution">
    <text evidence="2">The sequence shown here is derived from an EMBL/GenBank/DDBJ whole genome shotgun (WGS) entry which is preliminary data.</text>
</comment>
<dbReference type="EMBL" id="BMZQ01000001">
    <property type="protein sequence ID" value="GHD05008.1"/>
    <property type="molecule type" value="Genomic_DNA"/>
</dbReference>
<name>A0A8J3DLR8_9HYPH</name>
<feature type="transmembrane region" description="Helical" evidence="1">
    <location>
        <begin position="101"/>
        <end position="124"/>
    </location>
</feature>
<protein>
    <recommendedName>
        <fullName evidence="4">DUF3341 domain-containing protein</fullName>
    </recommendedName>
</protein>
<gene>
    <name evidence="2" type="ORF">GCM10016234_00350</name>
</gene>
<keyword evidence="3" id="KW-1185">Reference proteome</keyword>
<dbReference type="PANTHER" id="PTHR40394:SF2">
    <property type="entry name" value="QUINOL:CYTOCHROME C OXIDOREDUCTASE MEMBRANE PROTEIN"/>
    <property type="match status" value="1"/>
</dbReference>
<keyword evidence="1" id="KW-1133">Transmembrane helix</keyword>
<dbReference type="AlphaFoldDB" id="A0A8J3DLR8"/>
<feature type="transmembrane region" description="Helical" evidence="1">
    <location>
        <begin position="62"/>
        <end position="81"/>
    </location>
</feature>
<evidence type="ECO:0000313" key="2">
    <source>
        <dbReference type="EMBL" id="GHD05008.1"/>
    </source>
</evidence>
<dbReference type="Pfam" id="PF11821">
    <property type="entry name" value="ActD"/>
    <property type="match status" value="1"/>
</dbReference>
<evidence type="ECO:0008006" key="4">
    <source>
        <dbReference type="Google" id="ProtNLM"/>
    </source>
</evidence>
<evidence type="ECO:0000313" key="3">
    <source>
        <dbReference type="Proteomes" id="UP000630142"/>
    </source>
</evidence>
<dbReference type="PANTHER" id="PTHR40394">
    <property type="entry name" value="LIPOPROTEIN-RELATED"/>
    <property type="match status" value="1"/>
</dbReference>
<dbReference type="Proteomes" id="UP000630142">
    <property type="component" value="Unassembled WGS sequence"/>
</dbReference>
<keyword evidence="1" id="KW-0812">Transmembrane</keyword>
<dbReference type="RefSeq" id="WP_189500738.1">
    <property type="nucleotide sequence ID" value="NZ_BMZQ01000001.1"/>
</dbReference>
<accession>A0A8J3DLR8</accession>
<keyword evidence="1" id="KW-0472">Membrane</keyword>
<proteinExistence type="predicted"/>
<reference evidence="2" key="2">
    <citation type="submission" date="2020-09" db="EMBL/GenBank/DDBJ databases">
        <authorList>
            <person name="Sun Q."/>
            <person name="Kim S."/>
        </authorList>
    </citation>
    <scope>NUCLEOTIDE SEQUENCE</scope>
    <source>
        <strain evidence="2">KCTC 42249</strain>
    </source>
</reference>
<sequence length="186" mass="20540">MIEPGAHIETFGVLAEFASGEDLIEAAKTARKEGYRSLDAYTPFPMLGLTEALELNDNRVPWLTLGGGIVGAAAGYLMQVYTNHAYPIPVGNRPLVAPQAFMLITFEMMVLGAVLAGILGMLLLNRLPRLHHPVFEAERFGFHAEDRFFLVVFGNDARFHEEETSGFMKTLGATKVETLRNTEEPE</sequence>
<organism evidence="2 3">
    <name type="scientific">Tianweitania populi</name>
    <dbReference type="NCBI Taxonomy" id="1607949"/>
    <lineage>
        <taxon>Bacteria</taxon>
        <taxon>Pseudomonadati</taxon>
        <taxon>Pseudomonadota</taxon>
        <taxon>Alphaproteobacteria</taxon>
        <taxon>Hyphomicrobiales</taxon>
        <taxon>Phyllobacteriaceae</taxon>
        <taxon>Tianweitania</taxon>
    </lineage>
</organism>
<evidence type="ECO:0000256" key="1">
    <source>
        <dbReference type="SAM" id="Phobius"/>
    </source>
</evidence>